<proteinExistence type="predicted"/>
<evidence type="ECO:0000313" key="1">
    <source>
        <dbReference type="EMBL" id="MDU9695560.1"/>
    </source>
</evidence>
<protein>
    <submittedName>
        <fullName evidence="1">Uncharacterized protein</fullName>
    </submittedName>
</protein>
<organism evidence="1 2">
    <name type="scientific">Priestia aryabhattai</name>
    <name type="common">Bacillus aryabhattai</name>
    <dbReference type="NCBI Taxonomy" id="412384"/>
    <lineage>
        <taxon>Bacteria</taxon>
        <taxon>Bacillati</taxon>
        <taxon>Bacillota</taxon>
        <taxon>Bacilli</taxon>
        <taxon>Bacillales</taxon>
        <taxon>Bacillaceae</taxon>
        <taxon>Priestia</taxon>
    </lineage>
</organism>
<dbReference type="Proteomes" id="UP001269400">
    <property type="component" value="Unassembled WGS sequence"/>
</dbReference>
<evidence type="ECO:0000313" key="2">
    <source>
        <dbReference type="Proteomes" id="UP001269400"/>
    </source>
</evidence>
<dbReference type="AlphaFoldDB" id="A0AAX6NIR2"/>
<dbReference type="EMBL" id="JAPTGD010000008">
    <property type="protein sequence ID" value="MDU9695560.1"/>
    <property type="molecule type" value="Genomic_DNA"/>
</dbReference>
<comment type="caution">
    <text evidence="1">The sequence shown here is derived from an EMBL/GenBank/DDBJ whole genome shotgun (WGS) entry which is preliminary data.</text>
</comment>
<reference evidence="1" key="1">
    <citation type="journal article" date="2022" name="J Environ Chem Eng">
        <title>Biodegradation of petroleum oil using a constructed nonpathogenic and heavy metal-tolerant bacterial consortium isolated from marine sponges.</title>
        <authorList>
            <person name="Dechsakulwatana C."/>
            <person name="Rungsihiranrut A."/>
            <person name="Muangchinda C."/>
            <person name="Ningthoujam R."/>
            <person name="Klankeo P."/>
            <person name="Pinyakong O."/>
        </authorList>
    </citation>
    <scope>NUCLEOTIDE SEQUENCE</scope>
    <source>
        <strain evidence="1">TL01-2</strain>
    </source>
</reference>
<reference evidence="1" key="2">
    <citation type="submission" date="2022-12" db="EMBL/GenBank/DDBJ databases">
        <authorList>
            <person name="Dechsakulwatana C."/>
            <person name="Rungsihiranrut A."/>
            <person name="Muangchinda C."/>
            <person name="Ningthoujam R."/>
            <person name="Klankeo P."/>
            <person name="Pinyakong O."/>
        </authorList>
    </citation>
    <scope>NUCLEOTIDE SEQUENCE</scope>
    <source>
        <strain evidence="1">TL01-2</strain>
    </source>
</reference>
<dbReference type="RefSeq" id="WP_316911699.1">
    <property type="nucleotide sequence ID" value="NZ_JAPTGD010000008.1"/>
</dbReference>
<gene>
    <name evidence="1" type="ORF">O0Q50_30625</name>
</gene>
<accession>A0AAX6NIR2</accession>
<name>A0AAX6NIR2_PRIAR</name>
<sequence>MKTNVKNGKIFLGKIDDYNSEVGRIGGFIPSESDFTFTLGDNKVYLIKGETNKEGFVERIVIEVITYWCEGMKEPRIEPLIEIDADDILECENEGKL</sequence>